<dbReference type="OrthoDB" id="503788at2"/>
<comment type="caution">
    <text evidence="3">The sequence shown here is derived from an EMBL/GenBank/DDBJ whole genome shotgun (WGS) entry which is preliminary data.</text>
</comment>
<reference evidence="3 4" key="1">
    <citation type="submission" date="2016-01" db="EMBL/GenBank/DDBJ databases">
        <title>Amycolatopsis coloradensis genome sequencing and assembly.</title>
        <authorList>
            <person name="Mayilraj S."/>
        </authorList>
    </citation>
    <scope>NUCLEOTIDE SEQUENCE [LARGE SCALE GENOMIC DNA]</scope>
    <source>
        <strain evidence="3 4">DSM 44225</strain>
    </source>
</reference>
<dbReference type="InterPro" id="IPR001466">
    <property type="entry name" value="Beta-lactam-related"/>
</dbReference>
<dbReference type="PANTHER" id="PTHR46825">
    <property type="entry name" value="D-ALANYL-D-ALANINE-CARBOXYPEPTIDASE/ENDOPEPTIDASE AMPH"/>
    <property type="match status" value="1"/>
</dbReference>
<dbReference type="AlphaFoldDB" id="A0A1R0KH79"/>
<evidence type="ECO:0000313" key="4">
    <source>
        <dbReference type="Proteomes" id="UP000187486"/>
    </source>
</evidence>
<dbReference type="Gene3D" id="3.40.710.10">
    <property type="entry name" value="DD-peptidase/beta-lactamase superfamily"/>
    <property type="match status" value="1"/>
</dbReference>
<organism evidence="3 4">
    <name type="scientific">Amycolatopsis coloradensis</name>
    <dbReference type="NCBI Taxonomy" id="76021"/>
    <lineage>
        <taxon>Bacteria</taxon>
        <taxon>Bacillati</taxon>
        <taxon>Actinomycetota</taxon>
        <taxon>Actinomycetes</taxon>
        <taxon>Pseudonocardiales</taxon>
        <taxon>Pseudonocardiaceae</taxon>
        <taxon>Amycolatopsis</taxon>
    </lineage>
</organism>
<dbReference type="SUPFAM" id="SSF56601">
    <property type="entry name" value="beta-lactamase/transpeptidase-like"/>
    <property type="match status" value="1"/>
</dbReference>
<keyword evidence="1" id="KW-0732">Signal</keyword>
<feature type="signal peptide" evidence="1">
    <location>
        <begin position="1"/>
        <end position="25"/>
    </location>
</feature>
<dbReference type="EMBL" id="MQUQ01000021">
    <property type="protein sequence ID" value="OLZ45034.1"/>
    <property type="molecule type" value="Genomic_DNA"/>
</dbReference>
<dbReference type="Pfam" id="PF00144">
    <property type="entry name" value="Beta-lactamase"/>
    <property type="match status" value="1"/>
</dbReference>
<accession>A0A1R0KH79</accession>
<gene>
    <name evidence="3" type="ORF">BS329_35385</name>
</gene>
<feature type="domain" description="Beta-lactamase-related" evidence="2">
    <location>
        <begin position="41"/>
        <end position="350"/>
    </location>
</feature>
<proteinExistence type="predicted"/>
<name>A0A1R0KH79_9PSEU</name>
<dbReference type="InterPro" id="IPR050491">
    <property type="entry name" value="AmpC-like"/>
</dbReference>
<evidence type="ECO:0000256" key="1">
    <source>
        <dbReference type="SAM" id="SignalP"/>
    </source>
</evidence>
<dbReference type="InterPro" id="IPR012338">
    <property type="entry name" value="Beta-lactam/transpept-like"/>
</dbReference>
<evidence type="ECO:0000259" key="2">
    <source>
        <dbReference type="Pfam" id="PF00144"/>
    </source>
</evidence>
<protein>
    <recommendedName>
        <fullName evidence="2">Beta-lactamase-related domain-containing protein</fullName>
    </recommendedName>
</protein>
<feature type="chain" id="PRO_5012277305" description="Beta-lactamase-related domain-containing protein" evidence="1">
    <location>
        <begin position="26"/>
        <end position="377"/>
    </location>
</feature>
<evidence type="ECO:0000313" key="3">
    <source>
        <dbReference type="EMBL" id="OLZ45034.1"/>
    </source>
</evidence>
<keyword evidence="4" id="KW-1185">Reference proteome</keyword>
<sequence length="377" mass="39928">MSKRTWSGLAAVIMMAVASPPTATAVDANVGLQRDVGAVHAAGVTGVAAAITVGGRAVQARAGVGDVRSGRPVPFEGRFRAGSVTKTFVSVVLLQLVGEGRLTLEDTVDQWLPGVVSANGNDGRKITIRRLLQHTSGLSDYLGPGVAPSTVAEFDERRFDTHRPRDLVAKAITRPPKFPPGRGWAYSNTNYVLAGMVIHSITGRTWATEVRDRLVRRLSLTGTSVPGTSPLLLGPHSRGYEHHPDGSHFDVTIVNPSLFDAAGALITTANDLNRFAAALAGGRLLRQAQQAELVRLDPHSGGYALGIGILTASCGIEYLSHNGVVYGYYTLFGVTTDGERSVTVSATTLGLLPSLWNPEPALRAVSRLVDNAICARR</sequence>
<dbReference type="STRING" id="76021.BS329_35385"/>
<dbReference type="Proteomes" id="UP000187486">
    <property type="component" value="Unassembled WGS sequence"/>
</dbReference>
<dbReference type="PANTHER" id="PTHR46825:SF7">
    <property type="entry name" value="D-ALANYL-D-ALANINE CARBOXYPEPTIDASE"/>
    <property type="match status" value="1"/>
</dbReference>